<comment type="caution">
    <text evidence="1">The sequence shown here is derived from an EMBL/GenBank/DDBJ whole genome shotgun (WGS) entry which is preliminary data.</text>
</comment>
<proteinExistence type="predicted"/>
<dbReference type="AlphaFoldDB" id="A0A9X3Z4W6"/>
<sequence>MPYQAKTDWKYNDPVTEVDVNRWEQGIKDAHAAMDNFVLRLASLETRVKTLEDAVLNDFKNNIFNMSFQTLDGVLVSRGWHDVANGRLVVK</sequence>
<protein>
    <submittedName>
        <fullName evidence="1">Uncharacterized protein</fullName>
    </submittedName>
</protein>
<evidence type="ECO:0000313" key="2">
    <source>
        <dbReference type="Proteomes" id="UP001151071"/>
    </source>
</evidence>
<accession>A0A9X3Z4W6</accession>
<reference evidence="1" key="1">
    <citation type="submission" date="2022-12" db="EMBL/GenBank/DDBJ databases">
        <title>Draft genome sequence of the thermophilic strain Brevibacillus thermoruber HT42, isolated from Los Humeros, Puebla, Mexico, with biotechnological potential.</title>
        <authorList>
            <person name="Lara Sanchez J."/>
            <person name="Solis Palacios R."/>
            <person name="Bustos Baena A.S."/>
            <person name="Ruz Baez A.E."/>
            <person name="Espinosa Luna G."/>
            <person name="Oliart Ros R.M."/>
        </authorList>
    </citation>
    <scope>NUCLEOTIDE SEQUENCE</scope>
    <source>
        <strain evidence="1">HT42</strain>
    </source>
</reference>
<organism evidence="1 2">
    <name type="scientific">Brevibacillus thermoruber</name>
    <dbReference type="NCBI Taxonomy" id="33942"/>
    <lineage>
        <taxon>Bacteria</taxon>
        <taxon>Bacillati</taxon>
        <taxon>Bacillota</taxon>
        <taxon>Bacilli</taxon>
        <taxon>Bacillales</taxon>
        <taxon>Paenibacillaceae</taxon>
        <taxon>Brevibacillus</taxon>
    </lineage>
</organism>
<evidence type="ECO:0000313" key="1">
    <source>
        <dbReference type="EMBL" id="MDA5110327.1"/>
    </source>
</evidence>
<dbReference type="EMBL" id="JAPYYP010000029">
    <property type="protein sequence ID" value="MDA5110327.1"/>
    <property type="molecule type" value="Genomic_DNA"/>
</dbReference>
<name>A0A9X3Z4W6_9BACL</name>
<gene>
    <name evidence="1" type="ORF">O3V59_18360</name>
</gene>
<keyword evidence="2" id="KW-1185">Reference proteome</keyword>
<dbReference type="Proteomes" id="UP001151071">
    <property type="component" value="Unassembled WGS sequence"/>
</dbReference>